<dbReference type="GO" id="GO:0005886">
    <property type="term" value="C:plasma membrane"/>
    <property type="evidence" value="ECO:0007669"/>
    <property type="project" value="UniProtKB-SubCell"/>
</dbReference>
<comment type="catalytic activity">
    <reaction evidence="11">
        <text>[GlcNAc-(1-&gt;4)-Mur2Ac(oyl-L-Ala-gamma-D-Glu-L-Lys-D-Ala-D-Ala)](n)-di-trans,octa-cis-undecaprenyl diphosphate + beta-D-GlcNAc-(1-&gt;4)-Mur2Ac(oyl-L-Ala-gamma-D-Glu-L-Lys-D-Ala-D-Ala)-di-trans,octa-cis-undecaprenyl diphosphate = [GlcNAc-(1-&gt;4)-Mur2Ac(oyl-L-Ala-gamma-D-Glu-L-Lys-D-Ala-D-Ala)](n+1)-di-trans,octa-cis-undecaprenyl diphosphate + di-trans,octa-cis-undecaprenyl diphosphate + H(+)</text>
        <dbReference type="Rhea" id="RHEA:23708"/>
        <dbReference type="Rhea" id="RHEA-COMP:9602"/>
        <dbReference type="Rhea" id="RHEA-COMP:9603"/>
        <dbReference type="ChEBI" id="CHEBI:15378"/>
        <dbReference type="ChEBI" id="CHEBI:58405"/>
        <dbReference type="ChEBI" id="CHEBI:60033"/>
        <dbReference type="ChEBI" id="CHEBI:78435"/>
        <dbReference type="EC" id="2.4.99.28"/>
    </reaction>
</comment>
<dbReference type="InterPro" id="IPR023346">
    <property type="entry name" value="Lysozyme-like_dom_sf"/>
</dbReference>
<comment type="similarity">
    <text evidence="11">Belongs to the glycosyltransferase 51 family.</text>
</comment>
<dbReference type="HAMAP" id="MF_00766">
    <property type="entry name" value="PGT_MtgA"/>
    <property type="match status" value="1"/>
</dbReference>
<dbReference type="GO" id="GO:0009252">
    <property type="term" value="P:peptidoglycan biosynthetic process"/>
    <property type="evidence" value="ECO:0007669"/>
    <property type="project" value="UniProtKB-UniRule"/>
</dbReference>
<comment type="caution">
    <text evidence="13">The sequence shown here is derived from an EMBL/GenBank/DDBJ whole genome shotgun (WGS) entry which is preliminary data.</text>
</comment>
<dbReference type="PANTHER" id="PTHR30400">
    <property type="entry name" value="MONOFUNCTIONAL BIOSYNTHETIC PEPTIDOGLYCAN TRANSGLYCOSYLASE"/>
    <property type="match status" value="1"/>
</dbReference>
<dbReference type="GO" id="GO:0009274">
    <property type="term" value="C:peptidoglycan-based cell wall"/>
    <property type="evidence" value="ECO:0007669"/>
    <property type="project" value="InterPro"/>
</dbReference>
<keyword evidence="3 11" id="KW-0328">Glycosyltransferase</keyword>
<dbReference type="InterPro" id="IPR011812">
    <property type="entry name" value="Pep_trsgly"/>
</dbReference>
<dbReference type="GO" id="GO:0016763">
    <property type="term" value="F:pentosyltransferase activity"/>
    <property type="evidence" value="ECO:0007669"/>
    <property type="project" value="InterPro"/>
</dbReference>
<dbReference type="GO" id="GO:0008360">
    <property type="term" value="P:regulation of cell shape"/>
    <property type="evidence" value="ECO:0007669"/>
    <property type="project" value="UniProtKB-KW"/>
</dbReference>
<keyword evidence="6 11" id="KW-0133">Cell shape</keyword>
<sequence>MPATAAAALVSIRPQRKDKQDFEGRFVRRLLRNIALALFIVLVAGPIATVLLYRFIPPPVTPLMVIRAIEGRGLDHRWRGIHKVAPALPRALIAAEDARFCEHHGFDFDALQKAYENNEAGKKIRGGSTISQQTAKNVFLWPGRSYVRKGLEAWFTVLIETLWGKQRIMEVYMNSIEFGSGIYGAQAASQRYFGVDADKLTPAQASRLAAILPSPLKWNAVKPGRYVAKRSQKIGKASGAVRRDGLADCVTD</sequence>
<organism evidence="13 14">
    <name type="scientific">Caulobacter vibrioides OR37</name>
    <dbReference type="NCBI Taxonomy" id="1292034"/>
    <lineage>
        <taxon>Bacteria</taxon>
        <taxon>Pseudomonadati</taxon>
        <taxon>Pseudomonadota</taxon>
        <taxon>Alphaproteobacteria</taxon>
        <taxon>Caulobacterales</taxon>
        <taxon>Caulobacteraceae</taxon>
        <taxon>Caulobacter</taxon>
    </lineage>
</organism>
<dbReference type="InterPro" id="IPR036950">
    <property type="entry name" value="PBP_transglycosylase"/>
</dbReference>
<accession>R0ECV7</accession>
<keyword evidence="9 11" id="KW-0472">Membrane</keyword>
<dbReference type="eggNOG" id="COG0744">
    <property type="taxonomic scope" value="Bacteria"/>
</dbReference>
<dbReference type="InterPro" id="IPR001264">
    <property type="entry name" value="Glyco_trans_51"/>
</dbReference>
<dbReference type="SUPFAM" id="SSF53955">
    <property type="entry name" value="Lysozyme-like"/>
    <property type="match status" value="1"/>
</dbReference>
<dbReference type="STRING" id="1292034.OR37_00570"/>
<evidence type="ECO:0000256" key="2">
    <source>
        <dbReference type="ARBA" id="ARBA00022519"/>
    </source>
</evidence>
<feature type="domain" description="Glycosyl transferase family 51" evidence="12">
    <location>
        <begin position="72"/>
        <end position="233"/>
    </location>
</feature>
<evidence type="ECO:0000256" key="8">
    <source>
        <dbReference type="ARBA" id="ARBA00022989"/>
    </source>
</evidence>
<feature type="transmembrane region" description="Helical" evidence="11">
    <location>
        <begin position="34"/>
        <end position="56"/>
    </location>
</feature>
<dbReference type="GO" id="GO:0008955">
    <property type="term" value="F:peptidoglycan glycosyltransferase activity"/>
    <property type="evidence" value="ECO:0007669"/>
    <property type="project" value="UniProtKB-UniRule"/>
</dbReference>
<comment type="subcellular location">
    <subcellularLocation>
        <location evidence="11">Cell inner membrane</location>
        <topology evidence="11">Single-pass membrane protein</topology>
    </subcellularLocation>
</comment>
<dbReference type="UniPathway" id="UPA00219"/>
<dbReference type="PATRIC" id="fig|1292034.3.peg.567"/>
<dbReference type="EMBL" id="APMP01000002">
    <property type="protein sequence ID" value="ENZ83273.1"/>
    <property type="molecule type" value="Genomic_DNA"/>
</dbReference>
<dbReference type="Gene3D" id="1.10.3810.10">
    <property type="entry name" value="Biosynthetic peptidoglycan transglycosylase-like"/>
    <property type="match status" value="1"/>
</dbReference>
<keyword evidence="10 11" id="KW-0961">Cell wall biogenesis/degradation</keyword>
<evidence type="ECO:0000256" key="10">
    <source>
        <dbReference type="ARBA" id="ARBA00023316"/>
    </source>
</evidence>
<name>R0ECV7_CAUVI</name>
<keyword evidence="7 11" id="KW-0573">Peptidoglycan synthesis</keyword>
<evidence type="ECO:0000256" key="5">
    <source>
        <dbReference type="ARBA" id="ARBA00022692"/>
    </source>
</evidence>
<evidence type="ECO:0000313" key="13">
    <source>
        <dbReference type="EMBL" id="ENZ83273.1"/>
    </source>
</evidence>
<keyword evidence="1 11" id="KW-1003">Cell membrane</keyword>
<comment type="function">
    <text evidence="11">Peptidoglycan polymerase that catalyzes glycan chain elongation from lipid-linked precursors.</text>
</comment>
<dbReference type="GO" id="GO:0071555">
    <property type="term" value="P:cell wall organization"/>
    <property type="evidence" value="ECO:0007669"/>
    <property type="project" value="UniProtKB-KW"/>
</dbReference>
<dbReference type="Pfam" id="PF00912">
    <property type="entry name" value="Transgly"/>
    <property type="match status" value="1"/>
</dbReference>
<dbReference type="EC" id="2.4.99.28" evidence="11"/>
<evidence type="ECO:0000256" key="4">
    <source>
        <dbReference type="ARBA" id="ARBA00022679"/>
    </source>
</evidence>
<keyword evidence="8 11" id="KW-1133">Transmembrane helix</keyword>
<evidence type="ECO:0000256" key="9">
    <source>
        <dbReference type="ARBA" id="ARBA00023136"/>
    </source>
</evidence>
<dbReference type="PANTHER" id="PTHR30400:SF0">
    <property type="entry name" value="BIOSYNTHETIC PEPTIDOGLYCAN TRANSGLYCOSYLASE"/>
    <property type="match status" value="1"/>
</dbReference>
<keyword evidence="14" id="KW-1185">Reference proteome</keyword>
<proteinExistence type="inferred from homology"/>
<keyword evidence="4 11" id="KW-0808">Transferase</keyword>
<dbReference type="AlphaFoldDB" id="R0ECV7"/>
<protein>
    <recommendedName>
        <fullName evidence="11">Biosynthetic peptidoglycan transglycosylase</fullName>
        <ecNumber evidence="11">2.4.99.28</ecNumber>
    </recommendedName>
    <alternativeName>
        <fullName evidence="11">Glycan polymerase</fullName>
    </alternativeName>
    <alternativeName>
        <fullName evidence="11">Peptidoglycan glycosyltransferase MtgA</fullName>
        <shortName evidence="11">PGT</shortName>
    </alternativeName>
</protein>
<evidence type="ECO:0000256" key="7">
    <source>
        <dbReference type="ARBA" id="ARBA00022984"/>
    </source>
</evidence>
<keyword evidence="5 11" id="KW-0812">Transmembrane</keyword>
<evidence type="ECO:0000313" key="14">
    <source>
        <dbReference type="Proteomes" id="UP000013063"/>
    </source>
</evidence>
<dbReference type="OrthoDB" id="9766909at2"/>
<evidence type="ECO:0000256" key="3">
    <source>
        <dbReference type="ARBA" id="ARBA00022676"/>
    </source>
</evidence>
<evidence type="ECO:0000256" key="1">
    <source>
        <dbReference type="ARBA" id="ARBA00022475"/>
    </source>
</evidence>
<dbReference type="Proteomes" id="UP000013063">
    <property type="component" value="Unassembled WGS sequence"/>
</dbReference>
<gene>
    <name evidence="11" type="primary">mtgA</name>
    <name evidence="13" type="ORF">OR37_00570</name>
</gene>
<reference evidence="13 14" key="1">
    <citation type="journal article" date="2013" name="Genome Announc.">
        <title>Draft Genome Sequence for Caulobacter sp. Strain OR37, a Bacterium Tolerant to Heavy Metals.</title>
        <authorList>
            <person name="Utturkar S.M."/>
            <person name="Bollmann A."/>
            <person name="Brzoska R.M."/>
            <person name="Klingeman D.M."/>
            <person name="Epstein S.E."/>
            <person name="Palumbo A.V."/>
            <person name="Brown S.D."/>
        </authorList>
    </citation>
    <scope>NUCLEOTIDE SEQUENCE [LARGE SCALE GENOMIC DNA]</scope>
    <source>
        <strain evidence="13 14">OR37</strain>
    </source>
</reference>
<evidence type="ECO:0000256" key="11">
    <source>
        <dbReference type="HAMAP-Rule" id="MF_00766"/>
    </source>
</evidence>
<comment type="pathway">
    <text evidence="11">Cell wall biogenesis; peptidoglycan biosynthesis.</text>
</comment>
<dbReference type="NCBIfam" id="TIGR02070">
    <property type="entry name" value="mono_pep_trsgly"/>
    <property type="match status" value="1"/>
</dbReference>
<evidence type="ECO:0000259" key="12">
    <source>
        <dbReference type="Pfam" id="PF00912"/>
    </source>
</evidence>
<evidence type="ECO:0000256" key="6">
    <source>
        <dbReference type="ARBA" id="ARBA00022960"/>
    </source>
</evidence>
<keyword evidence="2 11" id="KW-0997">Cell inner membrane</keyword>